<accession>A0ABP7EMW1</accession>
<evidence type="ECO:0000313" key="2">
    <source>
        <dbReference type="EMBL" id="GAA3721479.1"/>
    </source>
</evidence>
<dbReference type="Proteomes" id="UP001499884">
    <property type="component" value="Unassembled WGS sequence"/>
</dbReference>
<feature type="region of interest" description="Disordered" evidence="1">
    <location>
        <begin position="50"/>
        <end position="79"/>
    </location>
</feature>
<sequence length="79" mass="8345">MRQLPGYGSVTYGIVSIAAPPVATRGLWITSDEGHLSLTPSDSVVRTTGCPATTGRRSEVSGSVQNTPDVLKHCKEPHL</sequence>
<proteinExistence type="predicted"/>
<reference evidence="3" key="1">
    <citation type="journal article" date="2019" name="Int. J. Syst. Evol. Microbiol.">
        <title>The Global Catalogue of Microorganisms (GCM) 10K type strain sequencing project: providing services to taxonomists for standard genome sequencing and annotation.</title>
        <authorList>
            <consortium name="The Broad Institute Genomics Platform"/>
            <consortium name="The Broad Institute Genome Sequencing Center for Infectious Disease"/>
            <person name="Wu L."/>
            <person name="Ma J."/>
        </authorList>
    </citation>
    <scope>NUCLEOTIDE SEQUENCE [LARGE SCALE GENOMIC DNA]</scope>
    <source>
        <strain evidence="3">JCM 30846</strain>
    </source>
</reference>
<evidence type="ECO:0000256" key="1">
    <source>
        <dbReference type="SAM" id="MobiDB-lite"/>
    </source>
</evidence>
<dbReference type="EMBL" id="BAABEP010000008">
    <property type="protein sequence ID" value="GAA3721479.1"/>
    <property type="molecule type" value="Genomic_DNA"/>
</dbReference>
<name>A0ABP7EMW1_9ACTN</name>
<protein>
    <submittedName>
        <fullName evidence="2">Uncharacterized protein</fullName>
    </submittedName>
</protein>
<keyword evidence="3" id="KW-1185">Reference proteome</keyword>
<feature type="compositionally biased region" description="Basic and acidic residues" evidence="1">
    <location>
        <begin position="70"/>
        <end position="79"/>
    </location>
</feature>
<evidence type="ECO:0000313" key="3">
    <source>
        <dbReference type="Proteomes" id="UP001499884"/>
    </source>
</evidence>
<gene>
    <name evidence="2" type="ORF">GCM10023082_18920</name>
</gene>
<comment type="caution">
    <text evidence="2">The sequence shown here is derived from an EMBL/GenBank/DDBJ whole genome shotgun (WGS) entry which is preliminary data.</text>
</comment>
<organism evidence="2 3">
    <name type="scientific">Streptomyces tremellae</name>
    <dbReference type="NCBI Taxonomy" id="1124239"/>
    <lineage>
        <taxon>Bacteria</taxon>
        <taxon>Bacillati</taxon>
        <taxon>Actinomycetota</taxon>
        <taxon>Actinomycetes</taxon>
        <taxon>Kitasatosporales</taxon>
        <taxon>Streptomycetaceae</taxon>
        <taxon>Streptomyces</taxon>
    </lineage>
</organism>